<evidence type="ECO:0000256" key="1">
    <source>
        <dbReference type="ARBA" id="ARBA00005077"/>
    </source>
</evidence>
<dbReference type="PANTHER" id="PTHR43418:SF7">
    <property type="entry name" value="CARBAMOYL-PHOSPHATE SYNTHASE SMALL CHAIN"/>
    <property type="match status" value="1"/>
</dbReference>
<evidence type="ECO:0000313" key="11">
    <source>
        <dbReference type="Proteomes" id="UP001501496"/>
    </source>
</evidence>
<dbReference type="PRINTS" id="PR00096">
    <property type="entry name" value="GATASE"/>
</dbReference>
<evidence type="ECO:0000256" key="4">
    <source>
        <dbReference type="ARBA" id="ARBA00022741"/>
    </source>
</evidence>
<dbReference type="SUPFAM" id="SSF52317">
    <property type="entry name" value="Class I glutamine amidotransferase-like"/>
    <property type="match status" value="1"/>
</dbReference>
<dbReference type="Gene3D" id="3.40.50.880">
    <property type="match status" value="1"/>
</dbReference>
<comment type="subunit">
    <text evidence="8">Composed of two chains; the small (or glutamine) chain promotes the hydrolysis of glutamine to ammonia, which is used by the large (or ammonia) chain to synthesize carbamoyl phosphate. Tetramer of heterodimers (alpha,beta)4.</text>
</comment>
<dbReference type="CDD" id="cd01744">
    <property type="entry name" value="GATase1_CPSase"/>
    <property type="match status" value="1"/>
</dbReference>
<dbReference type="Proteomes" id="UP001501496">
    <property type="component" value="Unassembled WGS sequence"/>
</dbReference>
<feature type="binding site" evidence="8">
    <location>
        <position position="319"/>
    </location>
    <ligand>
        <name>L-glutamine</name>
        <dbReference type="ChEBI" id="CHEBI:58359"/>
    </ligand>
</feature>
<evidence type="ECO:0000256" key="6">
    <source>
        <dbReference type="ARBA" id="ARBA00022962"/>
    </source>
</evidence>
<dbReference type="Pfam" id="PF00988">
    <property type="entry name" value="CPSase_sm_chain"/>
    <property type="match status" value="1"/>
</dbReference>
<reference evidence="11" key="1">
    <citation type="journal article" date="2019" name="Int. J. Syst. Evol. Microbiol.">
        <title>The Global Catalogue of Microorganisms (GCM) 10K type strain sequencing project: providing services to taxonomists for standard genome sequencing and annotation.</title>
        <authorList>
            <consortium name="The Broad Institute Genomics Platform"/>
            <consortium name="The Broad Institute Genome Sequencing Center for Infectious Disease"/>
            <person name="Wu L."/>
            <person name="Ma J."/>
        </authorList>
    </citation>
    <scope>NUCLEOTIDE SEQUENCE [LARGE SCALE GENOMIC DNA]</scope>
    <source>
        <strain evidence="11">JCM 17630</strain>
    </source>
</reference>
<dbReference type="Pfam" id="PF00117">
    <property type="entry name" value="GATase"/>
    <property type="match status" value="1"/>
</dbReference>
<dbReference type="InterPro" id="IPR036480">
    <property type="entry name" value="CarbP_synth_ssu_N_sf"/>
</dbReference>
<feature type="binding site" evidence="8">
    <location>
        <position position="276"/>
    </location>
    <ligand>
        <name>L-glutamine</name>
        <dbReference type="ChEBI" id="CHEBI:58359"/>
    </ligand>
</feature>
<evidence type="ECO:0000256" key="8">
    <source>
        <dbReference type="HAMAP-Rule" id="MF_01209"/>
    </source>
</evidence>
<dbReference type="SUPFAM" id="SSF52021">
    <property type="entry name" value="Carbamoyl phosphate synthetase, small subunit N-terminal domain"/>
    <property type="match status" value="1"/>
</dbReference>
<feature type="domain" description="Carbamoyl-phosphate synthase small subunit N-terminal" evidence="9">
    <location>
        <begin position="24"/>
        <end position="155"/>
    </location>
</feature>
<comment type="function">
    <text evidence="8">Small subunit of the glutamine-dependent carbamoyl phosphate synthetase (CPSase). CPSase catalyzes the formation of carbamoyl phosphate from the ammonia moiety of glutamine, carbonate, and phosphate donated by ATP, constituting the first step of 2 biosynthetic pathways, one leading to arginine and/or urea and the other to pyrimidine nucleotides. The small subunit (glutamine amidotransferase) binds and cleaves glutamine to supply the large subunit with the substrate ammonia.</text>
</comment>
<keyword evidence="6 8" id="KW-0315">Glutamine amidotransferase</keyword>
<dbReference type="InterPro" id="IPR002474">
    <property type="entry name" value="CarbamoylP_synth_ssu_N"/>
</dbReference>
<feature type="binding site" evidence="8">
    <location>
        <position position="320"/>
    </location>
    <ligand>
        <name>L-glutamine</name>
        <dbReference type="ChEBI" id="CHEBI:58359"/>
    </ligand>
</feature>
<evidence type="ECO:0000313" key="10">
    <source>
        <dbReference type="EMBL" id="GAA4236153.1"/>
    </source>
</evidence>
<feature type="region of interest" description="CPSase" evidence="8">
    <location>
        <begin position="1"/>
        <end position="198"/>
    </location>
</feature>
<proteinExistence type="inferred from homology"/>
<feature type="binding site" evidence="8">
    <location>
        <position position="247"/>
    </location>
    <ligand>
        <name>L-glutamine</name>
        <dbReference type="ChEBI" id="CHEBI:58359"/>
    </ligand>
</feature>
<feature type="active site" evidence="8">
    <location>
        <position position="361"/>
    </location>
</feature>
<comment type="caution">
    <text evidence="10">The sequence shown here is derived from an EMBL/GenBank/DDBJ whole genome shotgun (WGS) entry which is preliminary data.</text>
</comment>
<comment type="pathway">
    <text evidence="8">Pyrimidine metabolism; UMP biosynthesis via de novo pathway; (S)-dihydroorotate from bicarbonate: step 1/3.</text>
</comment>
<accession>A0ABP8C9N0</accession>
<evidence type="ECO:0000259" key="9">
    <source>
        <dbReference type="SMART" id="SM01097"/>
    </source>
</evidence>
<evidence type="ECO:0000256" key="7">
    <source>
        <dbReference type="ARBA" id="ARBA00048816"/>
    </source>
</evidence>
<organism evidence="10 11">
    <name type="scientific">Postechiella marina</name>
    <dbReference type="NCBI Taxonomy" id="943941"/>
    <lineage>
        <taxon>Bacteria</taxon>
        <taxon>Pseudomonadati</taxon>
        <taxon>Bacteroidota</taxon>
        <taxon>Flavobacteriia</taxon>
        <taxon>Flavobacteriales</taxon>
        <taxon>Flavobacteriaceae</taxon>
        <taxon>Postechiella</taxon>
    </lineage>
</organism>
<keyword evidence="3 8" id="KW-0436">Ligase</keyword>
<comment type="pathway">
    <text evidence="1 8">Amino-acid biosynthesis; L-arginine biosynthesis; carbamoyl phosphate from bicarbonate: step 1/1.</text>
</comment>
<keyword evidence="4 8" id="KW-0547">Nucleotide-binding</keyword>
<comment type="similarity">
    <text evidence="2 8">Belongs to the CarA family.</text>
</comment>
<keyword evidence="11" id="KW-1185">Reference proteome</keyword>
<dbReference type="SMART" id="SM01097">
    <property type="entry name" value="CPSase_sm_chain"/>
    <property type="match status" value="1"/>
</dbReference>
<evidence type="ECO:0000256" key="2">
    <source>
        <dbReference type="ARBA" id="ARBA00007800"/>
    </source>
</evidence>
<dbReference type="InterPro" id="IPR050472">
    <property type="entry name" value="Anth_synth/Amidotransfase"/>
</dbReference>
<dbReference type="InterPro" id="IPR035686">
    <property type="entry name" value="CPSase_GATase1"/>
</dbReference>
<feature type="binding site" evidence="8">
    <location>
        <position position="317"/>
    </location>
    <ligand>
        <name>L-glutamine</name>
        <dbReference type="ChEBI" id="CHEBI:58359"/>
    </ligand>
</feature>
<dbReference type="NCBIfam" id="NF009475">
    <property type="entry name" value="PRK12838.1"/>
    <property type="match status" value="1"/>
</dbReference>
<keyword evidence="8" id="KW-0055">Arginine biosynthesis</keyword>
<dbReference type="PANTHER" id="PTHR43418">
    <property type="entry name" value="MULTIFUNCTIONAL TRYPTOPHAN BIOSYNTHESIS PROTEIN-RELATED"/>
    <property type="match status" value="1"/>
</dbReference>
<dbReference type="PROSITE" id="PS51273">
    <property type="entry name" value="GATASE_TYPE_1"/>
    <property type="match status" value="1"/>
</dbReference>
<keyword evidence="8" id="KW-0665">Pyrimidine biosynthesis</keyword>
<keyword evidence="5 8" id="KW-0067">ATP-binding</keyword>
<feature type="binding site" evidence="8">
    <location>
        <position position="249"/>
    </location>
    <ligand>
        <name>L-glutamine</name>
        <dbReference type="ChEBI" id="CHEBI:58359"/>
    </ligand>
</feature>
<sequence length="384" mass="42575">MISKLDLDHAEILLKLRMKYQKRQKAIVLLADGTIFYGKAVGNKQGTSFGEVCFNTGMTGYQEIFTDPSYYGQLMVATNAHIGNYGVNNDDVESDSIKIAGLIVKNFSYEFSRDNSDGSLEDFLDKNNLLAISDVDTRALVSYIRDHGAMNAVISTDVDNIEGLKKQLAEVPKMEGLELASKVSTKEPYYYGDENATYKVSALDIGIKTNILRNIAKRDVYIKVFPFNSKFEDLEAFKPDGYFLSNGPGDPEPLVEAQAVAKEIIKRNLPLFGICLGHQVIALANGVSTYKMHNGHRGINHPVKNLITGKGEVTSQNHGFAVNREDAEAHDDLEITHLHLNDNTVAGLAMKSKNVFSVQYHPEASPGPHDSSYLFDQFIENIKK</sequence>
<dbReference type="HAMAP" id="MF_01209">
    <property type="entry name" value="CPSase_S_chain"/>
    <property type="match status" value="1"/>
</dbReference>
<dbReference type="PRINTS" id="PR00099">
    <property type="entry name" value="CPSGATASE"/>
</dbReference>
<evidence type="ECO:0000256" key="5">
    <source>
        <dbReference type="ARBA" id="ARBA00022840"/>
    </source>
</evidence>
<dbReference type="InterPro" id="IPR006274">
    <property type="entry name" value="CarbamoylP_synth_ssu"/>
</dbReference>
<feature type="binding site" evidence="8">
    <location>
        <position position="279"/>
    </location>
    <ligand>
        <name>L-glutamine</name>
        <dbReference type="ChEBI" id="CHEBI:58359"/>
    </ligand>
</feature>
<dbReference type="Gene3D" id="3.50.30.20">
    <property type="entry name" value="Carbamoyl-phosphate synthase small subunit, N-terminal domain"/>
    <property type="match status" value="1"/>
</dbReference>
<gene>
    <name evidence="8 10" type="primary">carA</name>
    <name evidence="10" type="ORF">GCM10022291_19860</name>
</gene>
<dbReference type="InterPro" id="IPR029062">
    <property type="entry name" value="Class_I_gatase-like"/>
</dbReference>
<dbReference type="NCBIfam" id="TIGR01368">
    <property type="entry name" value="CPSaseIIsmall"/>
    <property type="match status" value="1"/>
</dbReference>
<comment type="catalytic activity">
    <reaction evidence="8">
        <text>L-glutamine + H2O = L-glutamate + NH4(+)</text>
        <dbReference type="Rhea" id="RHEA:15889"/>
        <dbReference type="ChEBI" id="CHEBI:15377"/>
        <dbReference type="ChEBI" id="CHEBI:28938"/>
        <dbReference type="ChEBI" id="CHEBI:29985"/>
        <dbReference type="ChEBI" id="CHEBI:58359"/>
    </reaction>
</comment>
<dbReference type="PRINTS" id="PR00097">
    <property type="entry name" value="ANTSNTHASEII"/>
</dbReference>
<comment type="catalytic activity">
    <reaction evidence="7 8">
        <text>hydrogencarbonate + L-glutamine + 2 ATP + H2O = carbamoyl phosphate + L-glutamate + 2 ADP + phosphate + 2 H(+)</text>
        <dbReference type="Rhea" id="RHEA:18633"/>
        <dbReference type="ChEBI" id="CHEBI:15377"/>
        <dbReference type="ChEBI" id="CHEBI:15378"/>
        <dbReference type="ChEBI" id="CHEBI:17544"/>
        <dbReference type="ChEBI" id="CHEBI:29985"/>
        <dbReference type="ChEBI" id="CHEBI:30616"/>
        <dbReference type="ChEBI" id="CHEBI:43474"/>
        <dbReference type="ChEBI" id="CHEBI:58228"/>
        <dbReference type="ChEBI" id="CHEBI:58359"/>
        <dbReference type="ChEBI" id="CHEBI:456216"/>
        <dbReference type="EC" id="6.3.5.5"/>
    </reaction>
</comment>
<keyword evidence="8" id="KW-0028">Amino-acid biosynthesis</keyword>
<evidence type="ECO:0000256" key="3">
    <source>
        <dbReference type="ARBA" id="ARBA00022598"/>
    </source>
</evidence>
<dbReference type="InterPro" id="IPR017926">
    <property type="entry name" value="GATASE"/>
</dbReference>
<dbReference type="EMBL" id="BAABCA010000004">
    <property type="protein sequence ID" value="GAA4236153.1"/>
    <property type="molecule type" value="Genomic_DNA"/>
</dbReference>
<name>A0ABP8C9N0_9FLAO</name>
<protein>
    <recommendedName>
        <fullName evidence="8">Carbamoyl phosphate synthase small chain</fullName>
        <ecNumber evidence="8">6.3.5.5</ecNumber>
    </recommendedName>
    <alternativeName>
        <fullName evidence="8">Carbamoyl phosphate synthetase glutamine chain</fullName>
    </alternativeName>
</protein>
<feature type="binding site" evidence="8">
    <location>
        <position position="69"/>
    </location>
    <ligand>
        <name>L-glutamine</name>
        <dbReference type="ChEBI" id="CHEBI:58359"/>
    </ligand>
</feature>
<feature type="active site" description="Nucleophile" evidence="8">
    <location>
        <position position="275"/>
    </location>
</feature>
<dbReference type="EC" id="6.3.5.5" evidence="8"/>
<feature type="active site" evidence="8">
    <location>
        <position position="363"/>
    </location>
</feature>